<reference evidence="1" key="1">
    <citation type="journal article" date="2021" name="PeerJ">
        <title>Extensive microbial diversity within the chicken gut microbiome revealed by metagenomics and culture.</title>
        <authorList>
            <person name="Gilroy R."/>
            <person name="Ravi A."/>
            <person name="Getino M."/>
            <person name="Pursley I."/>
            <person name="Horton D.L."/>
            <person name="Alikhan N.F."/>
            <person name="Baker D."/>
            <person name="Gharbi K."/>
            <person name="Hall N."/>
            <person name="Watson M."/>
            <person name="Adriaenssens E.M."/>
            <person name="Foster-Nyarko E."/>
            <person name="Jarju S."/>
            <person name="Secka A."/>
            <person name="Antonio M."/>
            <person name="Oren A."/>
            <person name="Chaudhuri R.R."/>
            <person name="La Ragione R."/>
            <person name="Hildebrand F."/>
            <person name="Pallen M.J."/>
        </authorList>
    </citation>
    <scope>NUCLEOTIDE SEQUENCE</scope>
    <source>
        <strain evidence="1">CHK188-5543</strain>
    </source>
</reference>
<reference evidence="1" key="2">
    <citation type="submission" date="2021-04" db="EMBL/GenBank/DDBJ databases">
        <authorList>
            <person name="Gilroy R."/>
        </authorList>
    </citation>
    <scope>NUCLEOTIDE SEQUENCE</scope>
    <source>
        <strain evidence="1">CHK188-5543</strain>
    </source>
</reference>
<comment type="caution">
    <text evidence="1">The sequence shown here is derived from an EMBL/GenBank/DDBJ whole genome shotgun (WGS) entry which is preliminary data.</text>
</comment>
<dbReference type="Proteomes" id="UP000886800">
    <property type="component" value="Unassembled WGS sequence"/>
</dbReference>
<sequence length="432" mass="47926">MKDASFFPMERNRYFYGKLLTVRDFEAEQNYMGAKRRLLNRVVSGAGVVCGLGVARSDDTTLLINSGMALDYAGREIVVEELLVRRLEMIEGYETLQGAKDAYLCLRYDETPIEPVNAVGSDTGATSQCNMVREGYRLFFSTEAPEYRGLLEALGKENVKVLYAANGLTLVFYADAAACAGSEFAAGVLVVKGENAPPVRFTLEGESSVVESENGRICLVYSESPEEKRSVFQTVFHLKAQNLSDMVTPLFPNGAELTVEMGGHTYKNILDMETQLTLCADRVNYQALLDRRDDLAKHLGGRELPIYLARLELIEAADRIFLGSVTNLPFGQRLHRDFASQASDANHMEVTTSVEALEFWQKPDVRATYRQDSNALHLAFGIPSPEVYDYSTNHGTVDITMPGGIKVNHRYYSEEIPHGLGPGNVEVRLAVE</sequence>
<accession>A0A9D2B7Q7</accession>
<evidence type="ECO:0000313" key="2">
    <source>
        <dbReference type="Proteomes" id="UP000886800"/>
    </source>
</evidence>
<organism evidence="1 2">
    <name type="scientific">Candidatus Anaerotruncus excrementipullorum</name>
    <dbReference type="NCBI Taxonomy" id="2838465"/>
    <lineage>
        <taxon>Bacteria</taxon>
        <taxon>Bacillati</taxon>
        <taxon>Bacillota</taxon>
        <taxon>Clostridia</taxon>
        <taxon>Eubacteriales</taxon>
        <taxon>Oscillospiraceae</taxon>
        <taxon>Anaerotruncus</taxon>
    </lineage>
</organism>
<protein>
    <submittedName>
        <fullName evidence="1">Uncharacterized protein</fullName>
    </submittedName>
</protein>
<name>A0A9D2B7Q7_9FIRM</name>
<feature type="non-terminal residue" evidence="1">
    <location>
        <position position="432"/>
    </location>
</feature>
<dbReference type="EMBL" id="DXES01000189">
    <property type="protein sequence ID" value="HIX66370.1"/>
    <property type="molecule type" value="Genomic_DNA"/>
</dbReference>
<gene>
    <name evidence="1" type="ORF">H9736_08995</name>
</gene>
<proteinExistence type="predicted"/>
<dbReference type="AlphaFoldDB" id="A0A9D2B7Q7"/>
<evidence type="ECO:0000313" key="1">
    <source>
        <dbReference type="EMBL" id="HIX66370.1"/>
    </source>
</evidence>